<feature type="domain" description="DUF6443" evidence="3">
    <location>
        <begin position="33"/>
        <end position="149"/>
    </location>
</feature>
<keyword evidence="5" id="KW-1185">Reference proteome</keyword>
<dbReference type="NCBIfam" id="TIGR03696">
    <property type="entry name" value="Rhs_assc_core"/>
    <property type="match status" value="1"/>
</dbReference>
<dbReference type="EMBL" id="FOBV01000001">
    <property type="protein sequence ID" value="SEM13978.1"/>
    <property type="molecule type" value="Genomic_DNA"/>
</dbReference>
<organism evidence="4 5">
    <name type="scientific">Chryseobacterium taichungense</name>
    <dbReference type="NCBI Taxonomy" id="295069"/>
    <lineage>
        <taxon>Bacteria</taxon>
        <taxon>Pseudomonadati</taxon>
        <taxon>Bacteroidota</taxon>
        <taxon>Flavobacteriia</taxon>
        <taxon>Flavobacteriales</taxon>
        <taxon>Weeksellaceae</taxon>
        <taxon>Chryseobacterium group</taxon>
        <taxon>Chryseobacterium</taxon>
    </lineage>
</organism>
<protein>
    <submittedName>
        <fullName evidence="4">RHS repeat-associated core domain-containing protein</fullName>
    </submittedName>
</protein>
<dbReference type="AlphaFoldDB" id="A0A1H7VYW2"/>
<feature type="chain" id="PRO_5011462904" evidence="2">
    <location>
        <begin position="19"/>
        <end position="1201"/>
    </location>
</feature>
<dbReference type="Gene3D" id="2.180.10.10">
    <property type="entry name" value="RHS repeat-associated core"/>
    <property type="match status" value="1"/>
</dbReference>
<evidence type="ECO:0000256" key="2">
    <source>
        <dbReference type="SAM" id="SignalP"/>
    </source>
</evidence>
<evidence type="ECO:0000259" key="3">
    <source>
        <dbReference type="Pfam" id="PF20041"/>
    </source>
</evidence>
<feature type="compositionally biased region" description="Low complexity" evidence="1">
    <location>
        <begin position="330"/>
        <end position="345"/>
    </location>
</feature>
<proteinExistence type="predicted"/>
<gene>
    <name evidence="4" type="ORF">SAMN05421856_101341</name>
</gene>
<name>A0A1H7VYW2_9FLAO</name>
<keyword evidence="2" id="KW-0732">Signal</keyword>
<dbReference type="InterPro" id="IPR022385">
    <property type="entry name" value="Rhs_assc_core"/>
</dbReference>
<dbReference type="RefSeq" id="WP_089998109.1">
    <property type="nucleotide sequence ID" value="NZ_FOBV01000001.1"/>
</dbReference>
<dbReference type="Pfam" id="PF20041">
    <property type="entry name" value="DUF6443"/>
    <property type="match status" value="1"/>
</dbReference>
<reference evidence="5" key="1">
    <citation type="submission" date="2016-10" db="EMBL/GenBank/DDBJ databases">
        <authorList>
            <person name="Varghese N."/>
            <person name="Submissions S."/>
        </authorList>
    </citation>
    <scope>NUCLEOTIDE SEQUENCE [LARGE SCALE GENOMIC DNA]</scope>
    <source>
        <strain evidence="5">DSM 17453</strain>
    </source>
</reference>
<dbReference type="OrthoDB" id="2972467at2"/>
<feature type="region of interest" description="Disordered" evidence="1">
    <location>
        <begin position="326"/>
        <end position="346"/>
    </location>
</feature>
<feature type="signal peptide" evidence="2">
    <location>
        <begin position="1"/>
        <end position="18"/>
    </location>
</feature>
<dbReference type="InterPro" id="IPR050708">
    <property type="entry name" value="T6SS_VgrG/RHS"/>
</dbReference>
<evidence type="ECO:0000313" key="5">
    <source>
        <dbReference type="Proteomes" id="UP000199450"/>
    </source>
</evidence>
<evidence type="ECO:0000313" key="4">
    <source>
        <dbReference type="EMBL" id="SEM13978.1"/>
    </source>
</evidence>
<dbReference type="PANTHER" id="PTHR32305">
    <property type="match status" value="1"/>
</dbReference>
<sequence>MKNIFSLVSLLLGIVVSAQTTNLSTSENYIYTKNCLNEDCSKKTEAVQYSDGLGRLKQTISIKSSPTGKDMAVPVEYDPFGRQVKSYLPIPQSGTQNGAIYSNPKSNASQTYGSDLYFYSESVMENSPAAKLLSVTKPGTDYHGHSINYGYEMNTATEVKKYTVTSTSWVNSATDNAITLSGNYSAGQLVKTSVTDEDGHTTTEFKNGKGQTILVRKENTETYYVYNKYGQLAYVIPPLAVSQALTTTLLNDLCYQYRYDSKGRQVEKKLPGKGWEYIVYDKQDRVLMTQDANMGASKQWLFTKYDKFGRAVYTGIFTSPYNYGSEGRQAEQNNANSAATAQNESRSASGFDATGVTAYYTNTVYPTAFTKILSVHYFDTYPAESPERPSQIFSNSTIGDNMGAAVNTKNLPTASYVKNIEDDNWTKSYIWYDNKARPIGTHSINYLGGFTKTESSLDFAGVVLQTRITHARLSSDTPKTITQAFEYDAQNRLKKQWHQVDGNAQELLSENTYNELSQLTNKKVGNNLQTVDYTYNIRGSVTKVNDPASLGTDLFAYSLSYFDPSNNSTGKYSGNVSEVSWKSAMDNVLKKYSYQYDNLNRLTKGIYAEPNASVPGNNFYNESAAYDIAGNITSLQRNTKSFSGTAELIDNLTYTYTGNKLLSVNDGSGNYAGYPDTSGTAISYDANGNMKDHMDKGILQIDYNILDLPDLVKFDKTYVPRFTGMELDYNVKTKYLYRADGVKLRKIYTYGTGKTNLEASTITDYLDGFQYEENYTGSLSNPVLKFVPTSEGYYDFEKNKYIYTYTDHLGNVRLSYSRNTTSGGAEVLEENSYYPFGLRHDTNILSVNNSSYKYQYNGKELQTETGWNDYEARMYMSDIARWGVIDPLSETSRRFSPYNYAYDNPISFVDPDGRKAMAVDEGWSWNVPVSSGWFNERRNFGHFEEFIKLTSSNERERGSAGSTATDPTPKKSIWKSIGNFFRNLFGRKKSSNKIAVGIPEGSFDTGTRLFGLIRNANVNANGESPLEQYRGWRDDPFYHAGESWLDKFARNVNSSHMEILRDEGSGGSLMWGGYGRMSNVASVAEVVIEETATEGSFYSIAFETKLSGDLYPGGTYYSHFKAANTALESGMAPEVMSELGITVPKSSTGSILGKSPTNWVWHHGTEPGVIQLVPKTQHTVGSSYWGTMHPVGKGGMSLWNK</sequence>
<accession>A0A1H7VYW2</accession>
<dbReference type="PANTHER" id="PTHR32305:SF15">
    <property type="entry name" value="PROTEIN RHSA-RELATED"/>
    <property type="match status" value="1"/>
</dbReference>
<evidence type="ECO:0000256" key="1">
    <source>
        <dbReference type="SAM" id="MobiDB-lite"/>
    </source>
</evidence>
<dbReference type="Proteomes" id="UP000199450">
    <property type="component" value="Unassembled WGS sequence"/>
</dbReference>
<dbReference type="STRING" id="295069.SAMN05421856_101341"/>
<dbReference type="InterPro" id="IPR045619">
    <property type="entry name" value="DUF6443"/>
</dbReference>